<dbReference type="AlphaFoldDB" id="A0AAJ7T3Q3"/>
<sequence>MSSRNTSPASSPRKTPQVPIKGSPKRKVSSGAQLGLDALPGGTPKRLSVPEVSRLAPGPGSAECCSAGACRSCDTSPNFSRRWKYLSCSENHGVRAPAPEQYLTPLQQKEVAIRHLRSQLRDTQGQLDDRESEVEEMRLRMLRMREDWVDGECHRMEAQHALKDAKREIRQLKSLVDLMKSSLSGKERSVQKYFIDININQKRRLESIFHCMEVAQSTAAHGEAQAASSTPCSPKRALPRRSTYTKLSDSVCVGAPCGGRQAAGGAVLVTDRAMWTGDDDGDYDDERLAVLDTGSTEGSDDVVFESLANCRDPFAVPAIAFGPAASPLSGMVVRERLSSAEMVICLERAVQTDEDIYETPGPQDVTWHTNGGAFGDDASRRSSAGHDCYHLERRGDTNTAGNNSLEMGQVCQQQKWATSESISRLAESKLEAVIQKIDEVFKRESKSRHASQSDAVEKAQEAKEINRNHDDRECEEAQPDDACLTRSPLSDEKLASDDTTGEFTAPCRSYSRGTMGRSCSLNNMERPSPEPRPTRPDHVCLDVNACASALPSDSPDGGTLDSMEEDAAAAAAAAPSSEPTGGRAYWSRHLLLDTLAIAGPMLPAVAWLLGSNRGRGMPFFNLPGLLRGCCVLALTTLRSVPQSLLSPICHCARPKPPDVGNLEQPL</sequence>
<keyword evidence="9" id="KW-1185">Reference proteome</keyword>
<dbReference type="InterPro" id="IPR028197">
    <property type="entry name" value="Syntaphilin/Syntabulin"/>
</dbReference>
<evidence type="ECO:0000256" key="5">
    <source>
        <dbReference type="ARBA" id="ARBA00023054"/>
    </source>
</evidence>
<accession>A0AAJ7T3Q3</accession>
<feature type="compositionally biased region" description="Polar residues" evidence="8">
    <location>
        <begin position="1"/>
        <end position="14"/>
    </location>
</feature>
<evidence type="ECO:0000313" key="10">
    <source>
        <dbReference type="RefSeq" id="XP_032810655.1"/>
    </source>
</evidence>
<evidence type="ECO:0000256" key="2">
    <source>
        <dbReference type="ARBA" id="ARBA00022553"/>
    </source>
</evidence>
<evidence type="ECO:0000256" key="3">
    <source>
        <dbReference type="ARBA" id="ARBA00022692"/>
    </source>
</evidence>
<dbReference type="Proteomes" id="UP001318040">
    <property type="component" value="Chromosome 15"/>
</dbReference>
<evidence type="ECO:0000256" key="6">
    <source>
        <dbReference type="ARBA" id="ARBA00023136"/>
    </source>
</evidence>
<evidence type="ECO:0000256" key="1">
    <source>
        <dbReference type="ARBA" id="ARBA00004167"/>
    </source>
</evidence>
<dbReference type="Pfam" id="PF15290">
    <property type="entry name" value="Syntaphilin"/>
    <property type="match status" value="1"/>
</dbReference>
<dbReference type="PANTHER" id="PTHR16208">
    <property type="entry name" value="MICROTUBULE-ASSOCIATED PROTEIN/SYNTAPHILIN"/>
    <property type="match status" value="1"/>
</dbReference>
<dbReference type="GO" id="GO:0019896">
    <property type="term" value="P:axonal transport of mitochondrion"/>
    <property type="evidence" value="ECO:0007669"/>
    <property type="project" value="TreeGrafter"/>
</dbReference>
<dbReference type="GO" id="GO:0005881">
    <property type="term" value="C:cytoplasmic microtubule"/>
    <property type="evidence" value="ECO:0007669"/>
    <property type="project" value="TreeGrafter"/>
</dbReference>
<dbReference type="RefSeq" id="XP_032810655.1">
    <property type="nucleotide sequence ID" value="XM_032954764.1"/>
</dbReference>
<feature type="region of interest" description="Disordered" evidence="8">
    <location>
        <begin position="221"/>
        <end position="241"/>
    </location>
</feature>
<feature type="region of interest" description="Disordered" evidence="8">
    <location>
        <begin position="551"/>
        <end position="581"/>
    </location>
</feature>
<name>A0AAJ7T3Q3_PETMA</name>
<proteinExistence type="predicted"/>
<dbReference type="PANTHER" id="PTHR16208:SF4">
    <property type="entry name" value="SYNTABULIN"/>
    <property type="match status" value="1"/>
</dbReference>
<dbReference type="GeneID" id="116942629"/>
<keyword evidence="4" id="KW-1133">Transmembrane helix</keyword>
<keyword evidence="5 7" id="KW-0175">Coiled coil</keyword>
<evidence type="ECO:0000313" key="9">
    <source>
        <dbReference type="Proteomes" id="UP001318040"/>
    </source>
</evidence>
<feature type="compositionally biased region" description="Basic and acidic residues" evidence="8">
    <location>
        <begin position="455"/>
        <end position="472"/>
    </location>
</feature>
<dbReference type="KEGG" id="pmrn:116942629"/>
<reference evidence="10" key="1">
    <citation type="submission" date="2025-08" db="UniProtKB">
        <authorList>
            <consortium name="RefSeq"/>
        </authorList>
    </citation>
    <scope>IDENTIFICATION</scope>
    <source>
        <tissue evidence="10">Sperm</tissue>
    </source>
</reference>
<feature type="region of interest" description="Disordered" evidence="8">
    <location>
        <begin position="1"/>
        <end position="54"/>
    </location>
</feature>
<dbReference type="GO" id="GO:1904115">
    <property type="term" value="C:axon cytoplasm"/>
    <property type="evidence" value="ECO:0007669"/>
    <property type="project" value="GOC"/>
</dbReference>
<dbReference type="GO" id="GO:0060074">
    <property type="term" value="P:synapse maturation"/>
    <property type="evidence" value="ECO:0007669"/>
    <property type="project" value="TreeGrafter"/>
</dbReference>
<keyword evidence="3" id="KW-0812">Transmembrane</keyword>
<keyword evidence="6" id="KW-0472">Membrane</keyword>
<feature type="compositionally biased region" description="Basic and acidic residues" evidence="8">
    <location>
        <begin position="527"/>
        <end position="537"/>
    </location>
</feature>
<feature type="coiled-coil region" evidence="7">
    <location>
        <begin position="106"/>
        <end position="182"/>
    </location>
</feature>
<evidence type="ECO:0000256" key="8">
    <source>
        <dbReference type="SAM" id="MobiDB-lite"/>
    </source>
</evidence>
<feature type="region of interest" description="Disordered" evidence="8">
    <location>
        <begin position="443"/>
        <end position="537"/>
    </location>
</feature>
<evidence type="ECO:0000256" key="7">
    <source>
        <dbReference type="SAM" id="Coils"/>
    </source>
</evidence>
<protein>
    <submittedName>
        <fullName evidence="10">Syntaphilin-like</fullName>
    </submittedName>
</protein>
<keyword evidence="2" id="KW-0597">Phosphoprotein</keyword>
<dbReference type="GO" id="GO:0016020">
    <property type="term" value="C:membrane"/>
    <property type="evidence" value="ECO:0007669"/>
    <property type="project" value="UniProtKB-SubCell"/>
</dbReference>
<gene>
    <name evidence="10" type="primary">LOC116942629</name>
</gene>
<evidence type="ECO:0000256" key="4">
    <source>
        <dbReference type="ARBA" id="ARBA00022989"/>
    </source>
</evidence>
<organism evidence="9 10">
    <name type="scientific">Petromyzon marinus</name>
    <name type="common">Sea lamprey</name>
    <dbReference type="NCBI Taxonomy" id="7757"/>
    <lineage>
        <taxon>Eukaryota</taxon>
        <taxon>Metazoa</taxon>
        <taxon>Chordata</taxon>
        <taxon>Craniata</taxon>
        <taxon>Vertebrata</taxon>
        <taxon>Cyclostomata</taxon>
        <taxon>Hyperoartia</taxon>
        <taxon>Petromyzontiformes</taxon>
        <taxon>Petromyzontidae</taxon>
        <taxon>Petromyzon</taxon>
    </lineage>
</organism>
<comment type="subcellular location">
    <subcellularLocation>
        <location evidence="1">Membrane</location>
        <topology evidence="1">Single-pass membrane protein</topology>
    </subcellularLocation>
</comment>